<accession>A0A371ITJ2</accession>
<feature type="transmembrane region" description="Helical" evidence="1">
    <location>
        <begin position="95"/>
        <end position="117"/>
    </location>
</feature>
<keyword evidence="4" id="KW-1185">Reference proteome</keyword>
<protein>
    <submittedName>
        <fullName evidence="3">YdcF family protein</fullName>
    </submittedName>
</protein>
<dbReference type="Pfam" id="PF02698">
    <property type="entry name" value="DUF218"/>
    <property type="match status" value="1"/>
</dbReference>
<dbReference type="CDD" id="cd06259">
    <property type="entry name" value="YdcF-like"/>
    <property type="match status" value="1"/>
</dbReference>
<dbReference type="GO" id="GO:0005886">
    <property type="term" value="C:plasma membrane"/>
    <property type="evidence" value="ECO:0007669"/>
    <property type="project" value="TreeGrafter"/>
</dbReference>
<keyword evidence="1" id="KW-1133">Transmembrane helix</keyword>
<keyword evidence="1" id="KW-0812">Transmembrane</keyword>
<dbReference type="InterPro" id="IPR003848">
    <property type="entry name" value="DUF218"/>
</dbReference>
<dbReference type="FunFam" id="3.40.50.620:FF:000150">
    <property type="entry name" value="Integral membrane protein"/>
    <property type="match status" value="1"/>
</dbReference>
<gene>
    <name evidence="3" type="ORF">CHF27_006700</name>
</gene>
<comment type="caution">
    <text evidence="3">The sequence shown here is derived from an EMBL/GenBank/DDBJ whole genome shotgun (WGS) entry which is preliminary data.</text>
</comment>
<keyword evidence="1" id="KW-0472">Membrane</keyword>
<sequence>MGFLLVLTAVLLAIFLISYLRDKTKLINGLLFNIFLASLMGTILFILFSTGNVFFMILGVVLLLPILIMLSLGIYALIVALFINAKIVMKRESRTTANLLTLFLAIALIVHVILSIINPQRFFSPEVGAFFSIFGIIELYFLFDVFNFLMISLIYQFNRPKLDQDFIIVLGSRLIGDKVPPLLASRINKAIEFYNKQAEVTKPPKIIFSGGQGSDEKIPEALGMQRYAIEKGVNPSDTILEDKSVSTLQNMTFSKNIMDELMPNKHNSIFVTNNYHLFRAGIYARIANLKSEGIGSKTALYFIPNAIIREYIAICVMNKKRHIIVVCLLLILGVILAILQRFVYIP</sequence>
<dbReference type="Proteomes" id="UP000243494">
    <property type="component" value="Unassembled WGS sequence"/>
</dbReference>
<dbReference type="AlphaFoldDB" id="A0A371ITJ2"/>
<reference evidence="3 4" key="1">
    <citation type="journal article" date="2017" name="Genome Announc.">
        <title>Draft Genome Sequence of Romboutsia maritimum sp. nov. Strain CCRI-22766(T), Isolated from Coastal Estuarine Mud.</title>
        <authorList>
            <person name="Maheux A.F."/>
            <person name="Boudreau D.K."/>
            <person name="Berube E."/>
            <person name="Boissinot M."/>
            <person name="Raymond F."/>
            <person name="Brodeur S."/>
            <person name="Corbeil J."/>
            <person name="Brightwell G."/>
            <person name="Broda D."/>
            <person name="Omar R.F."/>
            <person name="Bergeron M.G."/>
        </authorList>
    </citation>
    <scope>NUCLEOTIDE SEQUENCE [LARGE SCALE GENOMIC DNA]</scope>
    <source>
        <strain evidence="3 4">CCRI-22766</strain>
    </source>
</reference>
<dbReference type="GO" id="GO:0043164">
    <property type="term" value="P:Gram-negative-bacterium-type cell wall biogenesis"/>
    <property type="evidence" value="ECO:0007669"/>
    <property type="project" value="TreeGrafter"/>
</dbReference>
<feature type="transmembrane region" description="Helical" evidence="1">
    <location>
        <begin position="323"/>
        <end position="344"/>
    </location>
</feature>
<organism evidence="3 4">
    <name type="scientific">Romboutsia maritimum</name>
    <dbReference type="NCBI Taxonomy" id="2020948"/>
    <lineage>
        <taxon>Bacteria</taxon>
        <taxon>Bacillati</taxon>
        <taxon>Bacillota</taxon>
        <taxon>Clostridia</taxon>
        <taxon>Peptostreptococcales</taxon>
        <taxon>Peptostreptococcaceae</taxon>
        <taxon>Romboutsia</taxon>
    </lineage>
</organism>
<dbReference type="Gene3D" id="3.40.50.620">
    <property type="entry name" value="HUPs"/>
    <property type="match status" value="1"/>
</dbReference>
<feature type="domain" description="DUF218" evidence="2">
    <location>
        <begin position="165"/>
        <end position="313"/>
    </location>
</feature>
<feature type="transmembrane region" description="Helical" evidence="1">
    <location>
        <begin position="29"/>
        <end position="48"/>
    </location>
</feature>
<feature type="transmembrane region" description="Helical" evidence="1">
    <location>
        <begin position="54"/>
        <end position="83"/>
    </location>
</feature>
<dbReference type="GO" id="GO:0000270">
    <property type="term" value="P:peptidoglycan metabolic process"/>
    <property type="evidence" value="ECO:0007669"/>
    <property type="project" value="TreeGrafter"/>
</dbReference>
<dbReference type="InterPro" id="IPR014729">
    <property type="entry name" value="Rossmann-like_a/b/a_fold"/>
</dbReference>
<proteinExistence type="predicted"/>
<feature type="transmembrane region" description="Helical" evidence="1">
    <location>
        <begin position="6"/>
        <end position="22"/>
    </location>
</feature>
<dbReference type="PANTHER" id="PTHR30336">
    <property type="entry name" value="INNER MEMBRANE PROTEIN, PROBABLE PERMEASE"/>
    <property type="match status" value="1"/>
</dbReference>
<feature type="transmembrane region" description="Helical" evidence="1">
    <location>
        <begin position="129"/>
        <end position="155"/>
    </location>
</feature>
<evidence type="ECO:0000259" key="2">
    <source>
        <dbReference type="Pfam" id="PF02698"/>
    </source>
</evidence>
<evidence type="ECO:0000313" key="3">
    <source>
        <dbReference type="EMBL" id="RDY23806.1"/>
    </source>
</evidence>
<dbReference type="PANTHER" id="PTHR30336:SF18">
    <property type="entry name" value="MEMBRANE PROTEIN"/>
    <property type="match status" value="1"/>
</dbReference>
<dbReference type="RefSeq" id="WP_095404613.1">
    <property type="nucleotide sequence ID" value="NZ_NOJZ02000008.1"/>
</dbReference>
<dbReference type="EMBL" id="NOJZ02000008">
    <property type="protein sequence ID" value="RDY23806.1"/>
    <property type="molecule type" value="Genomic_DNA"/>
</dbReference>
<dbReference type="InterPro" id="IPR051599">
    <property type="entry name" value="Cell_Envelope_Assoc"/>
</dbReference>
<dbReference type="OrthoDB" id="9782395at2"/>
<evidence type="ECO:0000313" key="4">
    <source>
        <dbReference type="Proteomes" id="UP000243494"/>
    </source>
</evidence>
<evidence type="ECO:0000256" key="1">
    <source>
        <dbReference type="SAM" id="Phobius"/>
    </source>
</evidence>
<name>A0A371ITJ2_9FIRM</name>